<proteinExistence type="predicted"/>
<gene>
    <name evidence="2" type="ORF">PGT21_013484</name>
</gene>
<dbReference type="EMBL" id="VSWC01000170">
    <property type="protein sequence ID" value="KAA1071635.1"/>
    <property type="molecule type" value="Genomic_DNA"/>
</dbReference>
<evidence type="ECO:0000313" key="3">
    <source>
        <dbReference type="Proteomes" id="UP000324748"/>
    </source>
</evidence>
<organism evidence="2 3">
    <name type="scientific">Puccinia graminis f. sp. tritici</name>
    <dbReference type="NCBI Taxonomy" id="56615"/>
    <lineage>
        <taxon>Eukaryota</taxon>
        <taxon>Fungi</taxon>
        <taxon>Dikarya</taxon>
        <taxon>Basidiomycota</taxon>
        <taxon>Pucciniomycotina</taxon>
        <taxon>Pucciniomycetes</taxon>
        <taxon>Pucciniales</taxon>
        <taxon>Pucciniaceae</taxon>
        <taxon>Puccinia</taxon>
    </lineage>
</organism>
<protein>
    <submittedName>
        <fullName evidence="2">Uncharacterized protein</fullName>
    </submittedName>
</protein>
<reference evidence="2 3" key="1">
    <citation type="submission" date="2019-05" db="EMBL/GenBank/DDBJ databases">
        <title>Emergence of the Ug99 lineage of the wheat stem rust pathogen through somatic hybridization.</title>
        <authorList>
            <person name="Li F."/>
            <person name="Upadhyaya N.M."/>
            <person name="Sperschneider J."/>
            <person name="Matny O."/>
            <person name="Nguyen-Phuc H."/>
            <person name="Mago R."/>
            <person name="Raley C."/>
            <person name="Miller M.E."/>
            <person name="Silverstein K.A.T."/>
            <person name="Henningsen E."/>
            <person name="Hirsch C.D."/>
            <person name="Visser B."/>
            <person name="Pretorius Z.A."/>
            <person name="Steffenson B.J."/>
            <person name="Schwessinger B."/>
            <person name="Dodds P.N."/>
            <person name="Figueroa M."/>
        </authorList>
    </citation>
    <scope>NUCLEOTIDE SEQUENCE [LARGE SCALE GENOMIC DNA]</scope>
    <source>
        <strain evidence="2">21-0</strain>
    </source>
</reference>
<dbReference type="Proteomes" id="UP000324748">
    <property type="component" value="Unassembled WGS sequence"/>
</dbReference>
<dbReference type="AlphaFoldDB" id="A0A5B0M4C5"/>
<sequence>MSISPTTIGANQPMTQRRQAVPDVCCLLPQARHGLGEELVNLNIPQPKQSEEEVESDHVQPRTPGGLIHSTK</sequence>
<evidence type="ECO:0000256" key="1">
    <source>
        <dbReference type="SAM" id="MobiDB-lite"/>
    </source>
</evidence>
<accession>A0A5B0M4C5</accession>
<feature type="region of interest" description="Disordered" evidence="1">
    <location>
        <begin position="45"/>
        <end position="72"/>
    </location>
</feature>
<comment type="caution">
    <text evidence="2">The sequence shown here is derived from an EMBL/GenBank/DDBJ whole genome shotgun (WGS) entry which is preliminary data.</text>
</comment>
<evidence type="ECO:0000313" key="2">
    <source>
        <dbReference type="EMBL" id="KAA1071635.1"/>
    </source>
</evidence>
<name>A0A5B0M4C5_PUCGR</name>
<keyword evidence="3" id="KW-1185">Reference proteome</keyword>